<dbReference type="AlphaFoldDB" id="A0A9X7Z7H2"/>
<dbReference type="Pfam" id="PF13563">
    <property type="entry name" value="2_5_RNA_ligase2"/>
    <property type="match status" value="1"/>
</dbReference>
<organism evidence="1 2">
    <name type="scientific">Alicyclobacillus mengziensis</name>
    <dbReference type="NCBI Taxonomy" id="2931921"/>
    <lineage>
        <taxon>Bacteria</taxon>
        <taxon>Bacillati</taxon>
        <taxon>Bacillota</taxon>
        <taxon>Bacilli</taxon>
        <taxon>Bacillales</taxon>
        <taxon>Alicyclobacillaceae</taxon>
        <taxon>Alicyclobacillus</taxon>
    </lineage>
</organism>
<proteinExistence type="predicted"/>
<dbReference type="Gene3D" id="3.90.1140.10">
    <property type="entry name" value="Cyclic phosphodiesterase"/>
    <property type="match status" value="1"/>
</dbReference>
<gene>
    <name evidence="1" type="ORF">JZ786_23630</name>
</gene>
<dbReference type="SUPFAM" id="SSF55144">
    <property type="entry name" value="LigT-like"/>
    <property type="match status" value="1"/>
</dbReference>
<dbReference type="EMBL" id="CP071182">
    <property type="protein sequence ID" value="QSO47341.1"/>
    <property type="molecule type" value="Genomic_DNA"/>
</dbReference>
<dbReference type="GO" id="GO:0016874">
    <property type="term" value="F:ligase activity"/>
    <property type="evidence" value="ECO:0007669"/>
    <property type="project" value="UniProtKB-KW"/>
</dbReference>
<protein>
    <submittedName>
        <fullName evidence="1">2'-5' RNA ligase family protein</fullName>
    </submittedName>
</protein>
<accession>A0A9X7Z7H2</accession>
<keyword evidence="2" id="KW-1185">Reference proteome</keyword>
<dbReference type="Proteomes" id="UP000663505">
    <property type="component" value="Chromosome"/>
</dbReference>
<dbReference type="RefSeq" id="WP_206656694.1">
    <property type="nucleotide sequence ID" value="NZ_CP071182.1"/>
</dbReference>
<keyword evidence="1" id="KW-0436">Ligase</keyword>
<reference evidence="1 2" key="1">
    <citation type="submission" date="2021-02" db="EMBL/GenBank/DDBJ databases">
        <title>Alicyclobacillus curvatus sp. nov. and Alicyclobacillus mengziensis sp. nov., two acidophilic bacteria isolated from acid mine drainage.</title>
        <authorList>
            <person name="Huang Y."/>
        </authorList>
    </citation>
    <scope>NUCLEOTIDE SEQUENCE [LARGE SCALE GENOMIC DNA]</scope>
    <source>
        <strain evidence="1 2">S30H14</strain>
    </source>
</reference>
<dbReference type="InterPro" id="IPR009097">
    <property type="entry name" value="Cyclic_Pdiesterase"/>
</dbReference>
<sequence length="184" mass="20779">MEVDCSTFVVLDIPEPTSSEIRTVREHYNDRTRLALPIEITVAGSSGVGPFVVGQELDDIFSALDDIAHETAPIDVELAEVLRFPNTNVFVLTVKDESPFEALHKRILGSGFEFYPSNFPYRPHCTLVIKEPDSDDDANRLMNFRLEHKFVRLDRLSVYGIKPREDGLEIPTVNLLYRTNLTGA</sequence>
<name>A0A9X7Z7H2_9BACL</name>
<evidence type="ECO:0000313" key="2">
    <source>
        <dbReference type="Proteomes" id="UP000663505"/>
    </source>
</evidence>
<dbReference type="KEGG" id="afx:JZ786_23630"/>
<evidence type="ECO:0000313" key="1">
    <source>
        <dbReference type="EMBL" id="QSO47341.1"/>
    </source>
</evidence>